<dbReference type="RefSeq" id="WP_094367989.1">
    <property type="nucleotide sequence ID" value="NZ_NOJY02000002.1"/>
</dbReference>
<feature type="transmembrane region" description="Helical" evidence="1">
    <location>
        <begin position="305"/>
        <end position="331"/>
    </location>
</feature>
<feature type="transmembrane region" description="Helical" evidence="1">
    <location>
        <begin position="12"/>
        <end position="33"/>
    </location>
</feature>
<feature type="transmembrane region" description="Helical" evidence="1">
    <location>
        <begin position="397"/>
        <end position="418"/>
    </location>
</feature>
<feature type="transmembrane region" description="Helical" evidence="1">
    <location>
        <begin position="248"/>
        <end position="274"/>
    </location>
</feature>
<keyword evidence="1" id="KW-1133">Transmembrane helix</keyword>
<dbReference type="AlphaFoldDB" id="A0A371J9I9"/>
<keyword evidence="3" id="KW-1185">Reference proteome</keyword>
<reference evidence="2 3" key="1">
    <citation type="journal article" date="2017" name="Genome Announc.">
        <title>Draft Genome Sequence of Romboutsia weinsteinii sp. nov. Strain CCRI-19649(T) Isolated from Surface Water.</title>
        <authorList>
            <person name="Maheux A.F."/>
            <person name="Boudreau D.K."/>
            <person name="Berube E."/>
            <person name="Boissinot M."/>
            <person name="Cantin P."/>
            <person name="Raymond F."/>
            <person name="Corbeil J."/>
            <person name="Omar R.F."/>
            <person name="Bergeron M.G."/>
        </authorList>
    </citation>
    <scope>NUCLEOTIDE SEQUENCE [LARGE SCALE GENOMIC DNA]</scope>
    <source>
        <strain evidence="2 3">CCRI-19649</strain>
    </source>
</reference>
<feature type="transmembrane region" description="Helical" evidence="1">
    <location>
        <begin position="338"/>
        <end position="358"/>
    </location>
</feature>
<protein>
    <submittedName>
        <fullName evidence="2">Uncharacterized protein</fullName>
    </submittedName>
</protein>
<keyword evidence="1" id="KW-0812">Transmembrane</keyword>
<dbReference type="Proteomes" id="UP000215694">
    <property type="component" value="Unassembled WGS sequence"/>
</dbReference>
<feature type="transmembrane region" description="Helical" evidence="1">
    <location>
        <begin position="208"/>
        <end position="227"/>
    </location>
</feature>
<evidence type="ECO:0000313" key="3">
    <source>
        <dbReference type="Proteomes" id="UP000215694"/>
    </source>
</evidence>
<gene>
    <name evidence="2" type="ORF">CHL78_001210</name>
</gene>
<dbReference type="EMBL" id="NOJY02000002">
    <property type="protein sequence ID" value="RDY29346.1"/>
    <property type="molecule type" value="Genomic_DNA"/>
</dbReference>
<name>A0A371J9I9_9FIRM</name>
<comment type="caution">
    <text evidence="2">The sequence shown here is derived from an EMBL/GenBank/DDBJ whole genome shotgun (WGS) entry which is preliminary data.</text>
</comment>
<sequence>MDIKYHEIKKIVLSPIVLALTVLFIAFNLFVIYDNSYISNDLKIINNIIDEFGYKIDDSMVDNINTSYKTRLEELNKITKDKLGKTYSSMEEFLDGEYHYTNIYDSDVFTKEELNFFDEINILELYLFLVTEQVNSYESIDILKVKDVEIKSFGLSGEAKEIAEKRYEILNKRFEEIKENKEHKNLFFYGKAYRTHNLLFDNIFSKCIYEIMILVVLITAYLINYEFDNNTSLLVYSTKRGRNNTKDKFIVCLFSAIIISTIILGITLLAYFLVFDYSKVLNIPINSAFNWEYPMPYINLFKNTVIQQIILSIIVVSLCSLIFAAITFIISKLVKNSYIVFFIFFIVFAINIMIPTLVGKSSALTMYLHFDVFNLILNPSMWFMSKVPFTVTKYHEVITIFAWMIITLVGSICCVKIFKKQDIN</sequence>
<dbReference type="OrthoDB" id="2060782at2"/>
<accession>A0A371J9I9</accession>
<organism evidence="2 3">
    <name type="scientific">Romboutsia weinsteinii</name>
    <dbReference type="NCBI Taxonomy" id="2020949"/>
    <lineage>
        <taxon>Bacteria</taxon>
        <taxon>Bacillati</taxon>
        <taxon>Bacillota</taxon>
        <taxon>Clostridia</taxon>
        <taxon>Peptostreptococcales</taxon>
        <taxon>Peptostreptococcaceae</taxon>
        <taxon>Romboutsia</taxon>
    </lineage>
</organism>
<keyword evidence="1" id="KW-0472">Membrane</keyword>
<evidence type="ECO:0000313" key="2">
    <source>
        <dbReference type="EMBL" id="RDY29346.1"/>
    </source>
</evidence>
<proteinExistence type="predicted"/>
<evidence type="ECO:0000256" key="1">
    <source>
        <dbReference type="SAM" id="Phobius"/>
    </source>
</evidence>